<dbReference type="PANTHER" id="PTHR12598:SF0">
    <property type="entry name" value="COPPER HOMEOSTASIS PROTEIN CUTC HOMOLOG"/>
    <property type="match status" value="1"/>
</dbReference>
<evidence type="ECO:0000256" key="2">
    <source>
        <dbReference type="HAMAP-Rule" id="MF_00795"/>
    </source>
</evidence>
<comment type="subcellular location">
    <subcellularLocation>
        <location evidence="2">Cytoplasm</location>
    </subcellularLocation>
</comment>
<dbReference type="HAMAP" id="MF_00795">
    <property type="entry name" value="CutC"/>
    <property type="match status" value="1"/>
</dbReference>
<dbReference type="PANTHER" id="PTHR12598">
    <property type="entry name" value="COPPER HOMEOSTASIS PROTEIN CUTC"/>
    <property type="match status" value="1"/>
</dbReference>
<comment type="caution">
    <text evidence="3">The sequence shown here is derived from an EMBL/GenBank/DDBJ whole genome shotgun (WGS) entry which is preliminary data.</text>
</comment>
<dbReference type="Pfam" id="PF03932">
    <property type="entry name" value="CutC"/>
    <property type="match status" value="1"/>
</dbReference>
<keyword evidence="4" id="KW-1185">Reference proteome</keyword>
<gene>
    <name evidence="2" type="primary">cutC</name>
    <name evidence="3" type="ORF">GCM10008013_36100</name>
</gene>
<dbReference type="EMBL" id="BMFT01000002">
    <property type="protein sequence ID" value="GGH31996.1"/>
    <property type="molecule type" value="Genomic_DNA"/>
</dbReference>
<dbReference type="Proteomes" id="UP000659344">
    <property type="component" value="Unassembled WGS sequence"/>
</dbReference>
<evidence type="ECO:0000313" key="4">
    <source>
        <dbReference type="Proteomes" id="UP000659344"/>
    </source>
</evidence>
<reference evidence="4" key="1">
    <citation type="journal article" date="2019" name="Int. J. Syst. Evol. Microbiol.">
        <title>The Global Catalogue of Microorganisms (GCM) 10K type strain sequencing project: providing services to taxonomists for standard genome sequencing and annotation.</title>
        <authorList>
            <consortium name="The Broad Institute Genomics Platform"/>
            <consortium name="The Broad Institute Genome Sequencing Center for Infectious Disease"/>
            <person name="Wu L."/>
            <person name="Ma J."/>
        </authorList>
    </citation>
    <scope>NUCLEOTIDE SEQUENCE [LARGE SCALE GENOMIC DNA]</scope>
    <source>
        <strain evidence="4">CGMCC 1.12769</strain>
    </source>
</reference>
<evidence type="ECO:0000256" key="1">
    <source>
        <dbReference type="ARBA" id="ARBA00007768"/>
    </source>
</evidence>
<keyword evidence="2" id="KW-0963">Cytoplasm</keyword>
<protein>
    <recommendedName>
        <fullName evidence="2">PF03932 family protein CutC</fullName>
    </recommendedName>
</protein>
<dbReference type="InterPro" id="IPR005627">
    <property type="entry name" value="CutC-like"/>
</dbReference>
<sequence>MVKLEVIATCVEDALLAEECGADRLELITAITEGGLTPSIGMIQQVVDAVQIPVNVMVRPHSRSFVYGQHDIATMAVDIEEIAKVGAAGIVIGALTADGDIDVALLDQLLPLAGKMDVTFHRAFDELDNRPAGLETLMSYPQISRVLTSGGLKPAPQAVAEIQQLVGITRDRGRGFLSNSARTRENTFQILAGHGLTIEGIEAFIAATGVTEVHFGSAVRLDSSALAPIDPVRLKALATKIHSIG</sequence>
<comment type="similarity">
    <text evidence="1 2">Belongs to the CutC family.</text>
</comment>
<name>A0ABQ1YNI6_9BACL</name>
<evidence type="ECO:0000313" key="3">
    <source>
        <dbReference type="EMBL" id="GGH31996.1"/>
    </source>
</evidence>
<organism evidence="3 4">
    <name type="scientific">Paenibacillus segetis</name>
    <dbReference type="NCBI Taxonomy" id="1325360"/>
    <lineage>
        <taxon>Bacteria</taxon>
        <taxon>Bacillati</taxon>
        <taxon>Bacillota</taxon>
        <taxon>Bacilli</taxon>
        <taxon>Bacillales</taxon>
        <taxon>Paenibacillaceae</taxon>
        <taxon>Paenibacillus</taxon>
    </lineage>
</organism>
<dbReference type="Gene3D" id="3.20.20.380">
    <property type="entry name" value="Copper homeostasis (CutC) domain"/>
    <property type="match status" value="1"/>
</dbReference>
<accession>A0ABQ1YNI6</accession>
<dbReference type="SUPFAM" id="SSF110395">
    <property type="entry name" value="CutC-like"/>
    <property type="match status" value="1"/>
</dbReference>
<dbReference type="InterPro" id="IPR036822">
    <property type="entry name" value="CutC-like_dom_sf"/>
</dbReference>
<comment type="caution">
    <text evidence="2">Once thought to be involved in copper homeostasis, experiments in E.coli have shown this is not the case.</text>
</comment>
<proteinExistence type="inferred from homology"/>